<accession>A0A6J5EZY4</accession>
<sequence length="274" mass="29986">MKKRPILVTGATGKTGRRVVHRLTQLGMDVRSASRSSVPAFRWEDESSWAPTLSDVGAAYVVYCPEISAPTACRDIGRFARVALANDVRRLVLLSGRNEPRAQSADQALMQSGADWTIIRASWFAENFSEDFLLPHILAGEVALPVADVGEPFVSASDIADVAVAALTDERHIGRIYEVTGPRLLSFRQAATEIAVACRRSVSFTEISRPTFRERLAANSIPPEAVRFIDELFRDVLDGRSESLGTGIQEALGRAPTDFADYARETAKTGIWHA</sequence>
<dbReference type="Gene3D" id="3.40.50.720">
    <property type="entry name" value="NAD(P)-binding Rossmann-like Domain"/>
    <property type="match status" value="1"/>
</dbReference>
<evidence type="ECO:0000313" key="3">
    <source>
        <dbReference type="Proteomes" id="UP000494363"/>
    </source>
</evidence>
<proteinExistence type="predicted"/>
<gene>
    <name evidence="2" type="ORF">LMG29542_06801</name>
</gene>
<dbReference type="Gene3D" id="3.90.25.10">
    <property type="entry name" value="UDP-galactose 4-epimerase, domain 1"/>
    <property type="match status" value="1"/>
</dbReference>
<dbReference type="InterPro" id="IPR001509">
    <property type="entry name" value="Epimerase_deHydtase"/>
</dbReference>
<protein>
    <recommendedName>
        <fullName evidence="1">NAD-dependent epimerase/dehydratase domain-containing protein</fullName>
    </recommendedName>
</protein>
<keyword evidence="3" id="KW-1185">Reference proteome</keyword>
<dbReference type="EMBL" id="CADIKH010000057">
    <property type="protein sequence ID" value="CAB3772138.1"/>
    <property type="molecule type" value="Genomic_DNA"/>
</dbReference>
<dbReference type="InterPro" id="IPR051604">
    <property type="entry name" value="Ergot_Alk_Oxidoreductase"/>
</dbReference>
<organism evidence="2 3">
    <name type="scientific">Paraburkholderia humisilvae</name>
    <dbReference type="NCBI Taxonomy" id="627669"/>
    <lineage>
        <taxon>Bacteria</taxon>
        <taxon>Pseudomonadati</taxon>
        <taxon>Pseudomonadota</taxon>
        <taxon>Betaproteobacteria</taxon>
        <taxon>Burkholderiales</taxon>
        <taxon>Burkholderiaceae</taxon>
        <taxon>Paraburkholderia</taxon>
    </lineage>
</organism>
<name>A0A6J5EZY4_9BURK</name>
<dbReference type="Pfam" id="PF01370">
    <property type="entry name" value="Epimerase"/>
    <property type="match status" value="1"/>
</dbReference>
<dbReference type="Proteomes" id="UP000494363">
    <property type="component" value="Unassembled WGS sequence"/>
</dbReference>
<evidence type="ECO:0000259" key="1">
    <source>
        <dbReference type="Pfam" id="PF01370"/>
    </source>
</evidence>
<evidence type="ECO:0000313" key="2">
    <source>
        <dbReference type="EMBL" id="CAB3772138.1"/>
    </source>
</evidence>
<dbReference type="PANTHER" id="PTHR43162:SF1">
    <property type="entry name" value="PRESTALK A DIFFERENTIATION PROTEIN A"/>
    <property type="match status" value="1"/>
</dbReference>
<dbReference type="AlphaFoldDB" id="A0A6J5EZY4"/>
<dbReference type="PANTHER" id="PTHR43162">
    <property type="match status" value="1"/>
</dbReference>
<dbReference type="SUPFAM" id="SSF51735">
    <property type="entry name" value="NAD(P)-binding Rossmann-fold domains"/>
    <property type="match status" value="1"/>
</dbReference>
<dbReference type="InterPro" id="IPR036291">
    <property type="entry name" value="NAD(P)-bd_dom_sf"/>
</dbReference>
<reference evidence="2 3" key="1">
    <citation type="submission" date="2020-04" db="EMBL/GenBank/DDBJ databases">
        <authorList>
            <person name="De Canck E."/>
        </authorList>
    </citation>
    <scope>NUCLEOTIDE SEQUENCE [LARGE SCALE GENOMIC DNA]</scope>
    <source>
        <strain evidence="2 3">LMG 29542</strain>
    </source>
</reference>
<feature type="domain" description="NAD-dependent epimerase/dehydratase" evidence="1">
    <location>
        <begin position="6"/>
        <end position="70"/>
    </location>
</feature>